<evidence type="ECO:0000256" key="1">
    <source>
        <dbReference type="ARBA" id="ARBA00004123"/>
    </source>
</evidence>
<dbReference type="AlphaFoldDB" id="A0A8I5ZV81"/>
<dbReference type="AGR" id="RGD:150343311"/>
<dbReference type="PANTHER" id="PTHR13361:SF2">
    <property type="entry name" value="WW DOMAIN-BINDING PROTEIN 11-RELATED"/>
    <property type="match status" value="1"/>
</dbReference>
<evidence type="ECO:0000313" key="6">
    <source>
        <dbReference type="Proteomes" id="UP000002494"/>
    </source>
</evidence>
<dbReference type="GO" id="GO:0005634">
    <property type="term" value="C:nucleus"/>
    <property type="evidence" value="ECO:0007669"/>
    <property type="project" value="UniProtKB-SubCell"/>
</dbReference>
<reference evidence="5" key="2">
    <citation type="submission" date="2025-08" db="UniProtKB">
        <authorList>
            <consortium name="Ensembl"/>
        </authorList>
    </citation>
    <scope>IDENTIFICATION</scope>
    <source>
        <strain evidence="5">Brown Norway</strain>
    </source>
</reference>
<organism evidence="5 6">
    <name type="scientific">Rattus norvegicus</name>
    <name type="common">Rat</name>
    <dbReference type="NCBI Taxonomy" id="10116"/>
    <lineage>
        <taxon>Eukaryota</taxon>
        <taxon>Metazoa</taxon>
        <taxon>Chordata</taxon>
        <taxon>Craniata</taxon>
        <taxon>Vertebrata</taxon>
        <taxon>Euteleostomi</taxon>
        <taxon>Mammalia</taxon>
        <taxon>Eutheria</taxon>
        <taxon>Euarchontoglires</taxon>
        <taxon>Glires</taxon>
        <taxon>Rodentia</taxon>
        <taxon>Myomorpha</taxon>
        <taxon>Muroidea</taxon>
        <taxon>Muridae</taxon>
        <taxon>Murinae</taxon>
        <taxon>Rattus</taxon>
    </lineage>
</organism>
<dbReference type="OMA" id="DTHDENT"/>
<feature type="compositionally biased region" description="Pro residues" evidence="3">
    <location>
        <begin position="370"/>
        <end position="441"/>
    </location>
</feature>
<dbReference type="GeneTree" id="ENSGT00940000162350"/>
<dbReference type="InterPro" id="IPR019007">
    <property type="entry name" value="Wbp11/ELF5/Saf1_N"/>
</dbReference>
<dbReference type="GO" id="GO:0006396">
    <property type="term" value="P:RNA processing"/>
    <property type="evidence" value="ECO:0007669"/>
    <property type="project" value="InterPro"/>
</dbReference>
<sequence length="577" mass="63454">MGQRSTSSTKSGKFINPTDQARKEKEKKKKNKKQCMMVRAAALKMKDPKQIIRDMETLDAMEFNPVQQPQLNEKVLKAKLKRLRETFERILQLYRKENPDVYKELRQLEVDYEQKRNQQIQYFDAINNAQHVDLESIPLPDMSHAPSNILIQDIPLPGAQPPSILKKASAYGPPTPAVPMLTLLGRGVPRLPPGRKPPGLHLALLLKSSPQRQDEDMLYSPGLAQRGHDDDTSSTREDHGYAEDMEQDTHDENTEDRDPDRLDSESHPNGSKRYKTEEKRSGLKVRCVDMPGKSRKNNIKESTPLQAMMLRMAGQEIPEEGWGSEQFSEEQDEKDSKDSEVGKQSQKQDKEDSHSEGTTAASSQHQAPPQSIPPQTQAPPMPGPPSLRPPGPPTGPPRIQGPPPGRPPDPPPGPPPGLPPQPPQGPLPRLPPVPPGIPPHPGMICPSSVPPLVPAPPSLYSTGLLPNTGVLTDLPSLIQGPKAEGASVVTMEKKATVTISAKPQISNPKADITRFVPTALKVRHENKDATVFQRRLEDEAAVPIAKAAPRWGPSVPASAQTKDDAYEAFMKEMGGLL</sequence>
<feature type="compositionally biased region" description="Polar residues" evidence="3">
    <location>
        <begin position="356"/>
        <end position="369"/>
    </location>
</feature>
<dbReference type="Ensembl" id="ENSRNOT00000096024.2">
    <property type="protein sequence ID" value="ENSRNOP00000082598.1"/>
    <property type="gene ID" value="ENSRNOG00000069519.2"/>
</dbReference>
<keyword evidence="6" id="KW-1185">Reference proteome</keyword>
<dbReference type="GlyGen" id="A0A8I5ZV81">
    <property type="glycosylation" value="1 site"/>
</dbReference>
<evidence type="ECO:0000259" key="4">
    <source>
        <dbReference type="Pfam" id="PF09429"/>
    </source>
</evidence>
<evidence type="ECO:0000256" key="2">
    <source>
        <dbReference type="ARBA" id="ARBA00023242"/>
    </source>
</evidence>
<reference evidence="5" key="1">
    <citation type="submission" date="2024-01" db="EMBL/GenBank/DDBJ databases">
        <title>GRCr8: a new rat reference genome assembly contstructed from accurate long reads and long range scaffolding.</title>
        <authorList>
            <person name="Doris P.A."/>
            <person name="Kalbfleisch T."/>
            <person name="Li K."/>
            <person name="Howe K."/>
            <person name="Wood J."/>
        </authorList>
    </citation>
    <scope>NUCLEOTIDE SEQUENCE [LARGE SCALE GENOMIC DNA]</scope>
    <source>
        <strain evidence="5">Brown Norway</strain>
    </source>
</reference>
<proteinExistence type="predicted"/>
<dbReference type="Pfam" id="PF09429">
    <property type="entry name" value="Wbp11"/>
    <property type="match status" value="1"/>
</dbReference>
<comment type="subcellular location">
    <subcellularLocation>
        <location evidence="1">Nucleus</location>
    </subcellularLocation>
</comment>
<name>A0A8I5ZV81_RAT</name>
<keyword evidence="2" id="KW-0539">Nucleus</keyword>
<feature type="compositionally biased region" description="Polar residues" evidence="3">
    <location>
        <begin position="1"/>
        <end position="11"/>
    </location>
</feature>
<dbReference type="PANTHER" id="PTHR13361">
    <property type="entry name" value="WW DOMAIN-BINDING PROTEIN 11"/>
    <property type="match status" value="1"/>
</dbReference>
<reference evidence="5" key="3">
    <citation type="submission" date="2025-09" db="UniProtKB">
        <authorList>
            <consortium name="Ensembl"/>
        </authorList>
    </citation>
    <scope>IDENTIFICATION</scope>
    <source>
        <strain evidence="5">Brown Norway</strain>
    </source>
</reference>
<evidence type="ECO:0000313" key="7">
    <source>
        <dbReference type="RGD" id="150343311"/>
    </source>
</evidence>
<dbReference type="RGD" id="150343311">
    <property type="gene designation" value="ENSRNOG00000069519"/>
</dbReference>
<protein>
    <recommendedName>
        <fullName evidence="4">Wbp11/ELF5/Saf1 N-terminal domain-containing protein</fullName>
    </recommendedName>
</protein>
<feature type="region of interest" description="Disordered" evidence="3">
    <location>
        <begin position="1"/>
        <end position="34"/>
    </location>
</feature>
<evidence type="ECO:0000256" key="3">
    <source>
        <dbReference type="SAM" id="MobiDB-lite"/>
    </source>
</evidence>
<gene>
    <name evidence="7" type="primary">ENSRNOG00000069519</name>
</gene>
<feature type="compositionally biased region" description="Basic and acidic residues" evidence="3">
    <location>
        <begin position="334"/>
        <end position="355"/>
    </location>
</feature>
<feature type="region of interest" description="Disordered" evidence="3">
    <location>
        <begin position="220"/>
        <end position="442"/>
    </location>
</feature>
<evidence type="ECO:0000313" key="5">
    <source>
        <dbReference type="Ensembl" id="ENSRNOP00000082598.1"/>
    </source>
</evidence>
<feature type="domain" description="Wbp11/ELF5/Saf1 N-terminal" evidence="4">
    <location>
        <begin position="12"/>
        <end position="90"/>
    </location>
</feature>
<feature type="compositionally biased region" description="Basic and acidic residues" evidence="3">
    <location>
        <begin position="226"/>
        <end position="266"/>
    </location>
</feature>
<accession>A0A8I5ZV81</accession>
<dbReference type="Proteomes" id="UP000002494">
    <property type="component" value="Chromosome 15"/>
</dbReference>